<name>A0A553Z8C0_9ACTN</name>
<dbReference type="InterPro" id="IPR035919">
    <property type="entry name" value="EAL_sf"/>
</dbReference>
<dbReference type="Proteomes" id="UP000320888">
    <property type="component" value="Unassembled WGS sequence"/>
</dbReference>
<dbReference type="EMBL" id="VKLS01000229">
    <property type="protein sequence ID" value="TSB37680.1"/>
    <property type="molecule type" value="Genomic_DNA"/>
</dbReference>
<dbReference type="OrthoDB" id="1673646at2"/>
<evidence type="ECO:0000313" key="1">
    <source>
        <dbReference type="EMBL" id="TSB37680.1"/>
    </source>
</evidence>
<dbReference type="SUPFAM" id="SSF141868">
    <property type="entry name" value="EAL domain-like"/>
    <property type="match status" value="1"/>
</dbReference>
<comment type="caution">
    <text evidence="1">The sequence shown here is derived from an EMBL/GenBank/DDBJ whole genome shotgun (WGS) entry which is preliminary data.</text>
</comment>
<accession>A0A553Z8C0</accession>
<organism evidence="1 2">
    <name type="scientific">Streptomyces benahoarensis</name>
    <dbReference type="NCBI Taxonomy" id="2595054"/>
    <lineage>
        <taxon>Bacteria</taxon>
        <taxon>Bacillati</taxon>
        <taxon>Actinomycetota</taxon>
        <taxon>Actinomycetes</taxon>
        <taxon>Kitasatosporales</taxon>
        <taxon>Streptomycetaceae</taxon>
        <taxon>Streptomyces</taxon>
    </lineage>
</organism>
<evidence type="ECO:0000313" key="2">
    <source>
        <dbReference type="Proteomes" id="UP000320888"/>
    </source>
</evidence>
<reference evidence="1 2" key="1">
    <citation type="submission" date="2019-07" db="EMBL/GenBank/DDBJ databases">
        <title>Draft genome for Streptomyces benahoarensis MZ03-48.</title>
        <authorList>
            <person name="Gonzalez-Pimentel J.L."/>
        </authorList>
    </citation>
    <scope>NUCLEOTIDE SEQUENCE [LARGE SCALE GENOMIC DNA]</scope>
    <source>
        <strain evidence="1 2">MZ03-48</strain>
    </source>
</reference>
<sequence length="147" mass="16023">MPAWRDRLRFAYRPVVNLATGTVVALEMLARPECGDVLAAARHSPGLHAELAALAVRAADRQEVLLPLHLNVYATTVAAEPGLTALCKAVHDAGRRPWEITLDIGGPFSGVPHPARGEGVALLREEGYRVCVARRPGTGRRRPRWPR</sequence>
<keyword evidence="2" id="KW-1185">Reference proteome</keyword>
<gene>
    <name evidence="1" type="ORF">FNZ23_18090</name>
</gene>
<dbReference type="AlphaFoldDB" id="A0A553Z8C0"/>
<protein>
    <submittedName>
        <fullName evidence="1">EAL domain-containing protein</fullName>
    </submittedName>
</protein>
<proteinExistence type="predicted"/>
<dbReference type="Gene3D" id="3.20.20.450">
    <property type="entry name" value="EAL domain"/>
    <property type="match status" value="1"/>
</dbReference>